<evidence type="ECO:0000256" key="1">
    <source>
        <dbReference type="SAM" id="Phobius"/>
    </source>
</evidence>
<dbReference type="EMBL" id="JBCDNA010000001">
    <property type="protein sequence ID" value="MEL4454574.1"/>
    <property type="molecule type" value="Genomic_DNA"/>
</dbReference>
<dbReference type="RefSeq" id="WP_342158146.1">
    <property type="nucleotide sequence ID" value="NZ_JBCDNA010000001.1"/>
</dbReference>
<sequence length="150" mass="17706">MKIRLNWPTGIFIAILSFMVFILSFVYKSIAMDEYQHELVSEDYYGDELRYQEEIDKLNNAKHLNQDIELRNTKNGVTISFPKDIDPSSISGSIYFQRLSNEKLDFTEEIKLTDHEQLISVDKLVSGKWIVKIDWMAGKNSYLFKDSWFY</sequence>
<keyword evidence="1" id="KW-1133">Transmembrane helix</keyword>
<feature type="transmembrane region" description="Helical" evidence="1">
    <location>
        <begin position="6"/>
        <end position="27"/>
    </location>
</feature>
<keyword evidence="1" id="KW-0472">Membrane</keyword>
<protein>
    <submittedName>
        <fullName evidence="2">FixH family protein</fullName>
    </submittedName>
</protein>
<name>A0ABU9KYW0_9FLAO</name>
<organism evidence="2 3">
    <name type="scientific">Lutimonas vermicola</name>
    <dbReference type="NCBI Taxonomy" id="414288"/>
    <lineage>
        <taxon>Bacteria</taxon>
        <taxon>Pseudomonadati</taxon>
        <taxon>Bacteroidota</taxon>
        <taxon>Flavobacteriia</taxon>
        <taxon>Flavobacteriales</taxon>
        <taxon>Flavobacteriaceae</taxon>
        <taxon>Lutimonas</taxon>
    </lineage>
</organism>
<reference evidence="2 3" key="1">
    <citation type="submission" date="2024-04" db="EMBL/GenBank/DDBJ databases">
        <title>whole genome sequencing of Lutimonas vermicola strain IMCC1616.</title>
        <authorList>
            <person name="Bae S.S."/>
        </authorList>
    </citation>
    <scope>NUCLEOTIDE SEQUENCE [LARGE SCALE GENOMIC DNA]</scope>
    <source>
        <strain evidence="2 3">IMCC1616</strain>
    </source>
</reference>
<dbReference type="InterPro" id="IPR008620">
    <property type="entry name" value="FixH"/>
</dbReference>
<dbReference type="Proteomes" id="UP001474120">
    <property type="component" value="Unassembled WGS sequence"/>
</dbReference>
<gene>
    <name evidence="2" type="ORF">AABB81_01605</name>
</gene>
<keyword evidence="1" id="KW-0812">Transmembrane</keyword>
<comment type="caution">
    <text evidence="2">The sequence shown here is derived from an EMBL/GenBank/DDBJ whole genome shotgun (WGS) entry which is preliminary data.</text>
</comment>
<proteinExistence type="predicted"/>
<dbReference type="Pfam" id="PF05751">
    <property type="entry name" value="FixH"/>
    <property type="match status" value="1"/>
</dbReference>
<evidence type="ECO:0000313" key="2">
    <source>
        <dbReference type="EMBL" id="MEL4454574.1"/>
    </source>
</evidence>
<accession>A0ABU9KYW0</accession>
<evidence type="ECO:0000313" key="3">
    <source>
        <dbReference type="Proteomes" id="UP001474120"/>
    </source>
</evidence>
<keyword evidence="3" id="KW-1185">Reference proteome</keyword>